<dbReference type="Pfam" id="PF20516">
    <property type="entry name" value="PDDEXK_12"/>
    <property type="match status" value="1"/>
</dbReference>
<keyword evidence="4" id="KW-1185">Reference proteome</keyword>
<evidence type="ECO:0000259" key="2">
    <source>
        <dbReference type="Pfam" id="PF20516"/>
    </source>
</evidence>
<protein>
    <recommendedName>
        <fullName evidence="2">PD-(D/E)XK nuclease-like domain-containing protein</fullName>
    </recommendedName>
</protein>
<organism evidence="3 4">
    <name type="scientific">Cudoniella acicularis</name>
    <dbReference type="NCBI Taxonomy" id="354080"/>
    <lineage>
        <taxon>Eukaryota</taxon>
        <taxon>Fungi</taxon>
        <taxon>Dikarya</taxon>
        <taxon>Ascomycota</taxon>
        <taxon>Pezizomycotina</taxon>
        <taxon>Leotiomycetes</taxon>
        <taxon>Helotiales</taxon>
        <taxon>Tricladiaceae</taxon>
        <taxon>Cudoniella</taxon>
    </lineage>
</organism>
<feature type="compositionally biased region" description="Low complexity" evidence="1">
    <location>
        <begin position="91"/>
        <end position="112"/>
    </location>
</feature>
<proteinExistence type="predicted"/>
<sequence length="503" mass="56100">MSPPFDHQRNHFDNCIKGWLEDQPEQGQFELASALPSFIQRVMSDTPAQPWAAGPLDRPVSPSKRQRTLETNSSSQWVERISRPDGDSALSTFTEPTPSTTSASRAPSPTKSVRSRRVQLDYTNPAIFFGPPGQSYGSEEEMSDNSDSESQSAEQTAPTINQQVRKLSLEHAGITSSAVIDASIPPTISALIRRLSEEATDPVLPRDIISRISSALPTESFREPRAPEIPHSRTTRQFFRHVSKLFNMARELYAGSYDEAAWYPLIRMILIGPPGTNSSNPFVKHEEAHTRVVCSDLLPQQNGKPIPTVKVDHLLQFNPGHRLISPLYKPVFQSQPPSFSLSAFSDPVAAKTFTCAIIEVKAPGGNFQEASYQVAIASAAMLQRVRLLDKDASDGGDGGDYMPVVGWVVHGHFWTLHVSYREIDGSIRVLGPYPSGNTATYLGLYRLLRIVEEVKLWGKETLQVGYKERTSYEKFLYLLLSDYQTIKFGFEYIPPRKRNFPSS</sequence>
<evidence type="ECO:0000256" key="1">
    <source>
        <dbReference type="SAM" id="MobiDB-lite"/>
    </source>
</evidence>
<reference evidence="3 4" key="1">
    <citation type="submission" date="2020-03" db="EMBL/GenBank/DDBJ databases">
        <title>Draft Genome Sequence of Cudoniella acicularis.</title>
        <authorList>
            <person name="Buettner E."/>
            <person name="Kellner H."/>
        </authorList>
    </citation>
    <scope>NUCLEOTIDE SEQUENCE [LARGE SCALE GENOMIC DNA]</scope>
    <source>
        <strain evidence="3 4">DSM 108380</strain>
    </source>
</reference>
<dbReference type="Proteomes" id="UP000566819">
    <property type="component" value="Unassembled WGS sequence"/>
</dbReference>
<dbReference type="InterPro" id="IPR046797">
    <property type="entry name" value="PDDEXK_12"/>
</dbReference>
<feature type="region of interest" description="Disordered" evidence="1">
    <location>
        <begin position="48"/>
        <end position="160"/>
    </location>
</feature>
<comment type="caution">
    <text evidence="3">The sequence shown here is derived from an EMBL/GenBank/DDBJ whole genome shotgun (WGS) entry which is preliminary data.</text>
</comment>
<feature type="domain" description="PD-(D/E)XK nuclease-like" evidence="2">
    <location>
        <begin position="228"/>
        <end position="461"/>
    </location>
</feature>
<dbReference type="AlphaFoldDB" id="A0A8H4RK68"/>
<dbReference type="OrthoDB" id="4161186at2759"/>
<name>A0A8H4RK68_9HELO</name>
<dbReference type="EMBL" id="JAAMPI010000519">
    <property type="protein sequence ID" value="KAF4630736.1"/>
    <property type="molecule type" value="Genomic_DNA"/>
</dbReference>
<evidence type="ECO:0000313" key="3">
    <source>
        <dbReference type="EMBL" id="KAF4630736.1"/>
    </source>
</evidence>
<accession>A0A8H4RK68</accession>
<gene>
    <name evidence="3" type="ORF">G7Y89_g7402</name>
</gene>
<evidence type="ECO:0000313" key="4">
    <source>
        <dbReference type="Proteomes" id="UP000566819"/>
    </source>
</evidence>
<feature type="compositionally biased region" description="Acidic residues" evidence="1">
    <location>
        <begin position="138"/>
        <end position="147"/>
    </location>
</feature>